<feature type="transmembrane region" description="Helical" evidence="7">
    <location>
        <begin position="215"/>
        <end position="237"/>
    </location>
</feature>
<dbReference type="Proteomes" id="UP000286097">
    <property type="component" value="Unassembled WGS sequence"/>
</dbReference>
<dbReference type="GO" id="GO:0016020">
    <property type="term" value="C:membrane"/>
    <property type="evidence" value="ECO:0007669"/>
    <property type="project" value="UniProtKB-SubCell"/>
</dbReference>
<dbReference type="EMBL" id="QLLG01000045">
    <property type="protein sequence ID" value="RMX68969.1"/>
    <property type="molecule type" value="Genomic_DNA"/>
</dbReference>
<protein>
    <recommendedName>
        <fullName evidence="12">Gamma-secretase subunit Aph-1</fullName>
    </recommendedName>
</protein>
<organism evidence="8 10">
    <name type="scientific">Peronospora effusa</name>
    <dbReference type="NCBI Taxonomy" id="542832"/>
    <lineage>
        <taxon>Eukaryota</taxon>
        <taxon>Sar</taxon>
        <taxon>Stramenopiles</taxon>
        <taxon>Oomycota</taxon>
        <taxon>Peronosporomycetes</taxon>
        <taxon>Peronosporales</taxon>
        <taxon>Peronosporaceae</taxon>
        <taxon>Peronospora</taxon>
    </lineage>
</organism>
<feature type="transmembrane region" description="Helical" evidence="7">
    <location>
        <begin position="12"/>
        <end position="32"/>
    </location>
</feature>
<evidence type="ECO:0000256" key="4">
    <source>
        <dbReference type="ARBA" id="ARBA00022976"/>
    </source>
</evidence>
<comment type="subcellular location">
    <subcellularLocation>
        <location evidence="1">Membrane</location>
        <topology evidence="1">Multi-pass membrane protein</topology>
    </subcellularLocation>
</comment>
<evidence type="ECO:0008006" key="12">
    <source>
        <dbReference type="Google" id="ProtNLM"/>
    </source>
</evidence>
<gene>
    <name evidence="9" type="ORF">DD237_006776</name>
    <name evidence="8" type="ORF">DD238_006506</name>
</gene>
<evidence type="ECO:0000313" key="10">
    <source>
        <dbReference type="Proteomes" id="UP000282087"/>
    </source>
</evidence>
<comment type="similarity">
    <text evidence="2">Belongs to the APH-1 family.</text>
</comment>
<comment type="caution">
    <text evidence="8">The sequence shown here is derived from an EMBL/GenBank/DDBJ whole genome shotgun (WGS) entry which is preliminary data.</text>
</comment>
<dbReference type="Pfam" id="PF06105">
    <property type="entry name" value="Aph-1"/>
    <property type="match status" value="1"/>
</dbReference>
<dbReference type="Proteomes" id="UP000282087">
    <property type="component" value="Unassembled WGS sequence"/>
</dbReference>
<dbReference type="InterPro" id="IPR009294">
    <property type="entry name" value="Aph-1"/>
</dbReference>
<evidence type="ECO:0000256" key="7">
    <source>
        <dbReference type="SAM" id="Phobius"/>
    </source>
</evidence>
<dbReference type="EMBL" id="QKXF01000257">
    <property type="protein sequence ID" value="RQM13447.1"/>
    <property type="molecule type" value="Genomic_DNA"/>
</dbReference>
<keyword evidence="10" id="KW-1185">Reference proteome</keyword>
<keyword evidence="6 7" id="KW-0472">Membrane</keyword>
<evidence type="ECO:0000256" key="2">
    <source>
        <dbReference type="ARBA" id="ARBA00005577"/>
    </source>
</evidence>
<dbReference type="STRING" id="542832.A0A3M6VQE8"/>
<dbReference type="AlphaFoldDB" id="A0A3M6VQE8"/>
<feature type="transmembrane region" description="Helical" evidence="7">
    <location>
        <begin position="69"/>
        <end position="93"/>
    </location>
</feature>
<reference evidence="10 11" key="1">
    <citation type="submission" date="2018-06" db="EMBL/GenBank/DDBJ databases">
        <title>Comparative genomics of downy mildews reveals potential adaptations to biotrophy.</title>
        <authorList>
            <person name="Fletcher K."/>
            <person name="Klosterman S.J."/>
            <person name="Derevnina L."/>
            <person name="Martin F."/>
            <person name="Koike S."/>
            <person name="Reyes Chin-Wo S."/>
            <person name="Mou B."/>
            <person name="Michelmore R."/>
        </authorList>
    </citation>
    <scope>NUCLEOTIDE SEQUENCE [LARGE SCALE GENOMIC DNA]</scope>
    <source>
        <strain evidence="9 11">R13</strain>
        <strain evidence="8 10">R14</strain>
    </source>
</reference>
<dbReference type="VEuPathDB" id="FungiDB:DD237_006776"/>
<evidence type="ECO:0000313" key="9">
    <source>
        <dbReference type="EMBL" id="RQM13447.1"/>
    </source>
</evidence>
<feature type="transmembrane region" description="Helical" evidence="7">
    <location>
        <begin position="187"/>
        <end position="209"/>
    </location>
</feature>
<evidence type="ECO:0000313" key="11">
    <source>
        <dbReference type="Proteomes" id="UP000286097"/>
    </source>
</evidence>
<evidence type="ECO:0000313" key="8">
    <source>
        <dbReference type="EMBL" id="RMX68969.1"/>
    </source>
</evidence>
<evidence type="ECO:0000256" key="3">
    <source>
        <dbReference type="ARBA" id="ARBA00022692"/>
    </source>
</evidence>
<keyword evidence="3 7" id="KW-0812">Transmembrane</keyword>
<sequence>MALHDGLVNWPLFFGCILLGFGPLASLFFIVVAKRAQLVIISLSGAFIWLVAILVTASLWHLIPPLKTSLAATIPLGVIVQEVFRLLFFYLYTHTELAVKRVTTSCHQLPLNDITSSLAGGVGFALMHSLLMFGSLLGSSTGSRGAAYSTSCDNIPLIFSAAISTLALTIIDVGLMIIAFDGYRKRSVLLIGTVFGIHMGVALSALANLDTNGCFISIPVHYAGAVLVCLGATTISYRSKRLAVDAK</sequence>
<accession>A0A3M6VQE8</accession>
<keyword evidence="4" id="KW-0914">Notch signaling pathway</keyword>
<keyword evidence="5 7" id="KW-1133">Transmembrane helix</keyword>
<proteinExistence type="inferred from homology"/>
<name>A0A3M6VQE8_9STRA</name>
<dbReference type="PANTHER" id="PTHR12889">
    <property type="entry name" value="GAMMA-SECRETASE SUBUNIT APH-1"/>
    <property type="match status" value="1"/>
</dbReference>
<evidence type="ECO:0000256" key="5">
    <source>
        <dbReference type="ARBA" id="ARBA00022989"/>
    </source>
</evidence>
<dbReference type="GO" id="GO:0007219">
    <property type="term" value="P:Notch signaling pathway"/>
    <property type="evidence" value="ECO:0007669"/>
    <property type="project" value="UniProtKB-KW"/>
</dbReference>
<feature type="transmembrane region" description="Helical" evidence="7">
    <location>
        <begin position="114"/>
        <end position="137"/>
    </location>
</feature>
<dbReference type="OrthoDB" id="6507463at2759"/>
<evidence type="ECO:0000256" key="1">
    <source>
        <dbReference type="ARBA" id="ARBA00004141"/>
    </source>
</evidence>
<dbReference type="GO" id="GO:0016485">
    <property type="term" value="P:protein processing"/>
    <property type="evidence" value="ECO:0007669"/>
    <property type="project" value="InterPro"/>
</dbReference>
<feature type="transmembrane region" description="Helical" evidence="7">
    <location>
        <begin position="157"/>
        <end position="180"/>
    </location>
</feature>
<feature type="transmembrane region" description="Helical" evidence="7">
    <location>
        <begin position="39"/>
        <end position="63"/>
    </location>
</feature>
<evidence type="ECO:0000256" key="6">
    <source>
        <dbReference type="ARBA" id="ARBA00023136"/>
    </source>
</evidence>